<feature type="compositionally biased region" description="Basic and acidic residues" evidence="1">
    <location>
        <begin position="205"/>
        <end position="230"/>
    </location>
</feature>
<name>A0AAU9SFF8_THLAR</name>
<evidence type="ECO:0000256" key="1">
    <source>
        <dbReference type="SAM" id="MobiDB-lite"/>
    </source>
</evidence>
<sequence length="401" mass="46601">MGKWNNRSRFQRRRSPLRWYSDRHSSSSSGYYGGDDGIPVWEKQFCEVIGSVPWQKVVEAADFKSWYQGNVITWDDSACAETFHNEKRRFWSQVNGLHCDISLPDPDLYISEVDWDTSIDPELIRDLERAYFAPPDEVMIGSKRGRRDMNWSGCSNLVPIEETRMLMTPWEGSDKVHDESKDRESAWEAKPSYGNEKANDTTSEDCLRTEEWRESQWKTKERDDGWDKSGHQNKKAKGSESGPAREYEVVDNPWEAKPSGRKETAEDNTWGGCSGKEWEDRGWGSGGWEKRDLGNQVVEMKEWRSTRYGQDYKEPKSYNPWKGGFVPENTALRDYGANAGGWQTRRASETNGRNWDAKRSSDGWGRRNRERDDSCGYNSNYRSSRPIRDGYQNRKVNYSSK</sequence>
<keyword evidence="3" id="KW-1185">Reference proteome</keyword>
<evidence type="ECO:0000313" key="3">
    <source>
        <dbReference type="Proteomes" id="UP000836841"/>
    </source>
</evidence>
<evidence type="ECO:0000313" key="2">
    <source>
        <dbReference type="EMBL" id="CAH2064349.1"/>
    </source>
</evidence>
<feature type="region of interest" description="Disordered" evidence="1">
    <location>
        <begin position="169"/>
        <end position="291"/>
    </location>
</feature>
<dbReference type="PANTHER" id="PTHR34567">
    <property type="entry name" value="FK506-BINDING-LIKE PROTEIN"/>
    <property type="match status" value="1"/>
</dbReference>
<dbReference type="EMBL" id="OU466861">
    <property type="protein sequence ID" value="CAH2064349.1"/>
    <property type="molecule type" value="Genomic_DNA"/>
</dbReference>
<protein>
    <submittedName>
        <fullName evidence="2">Uncharacterized protein</fullName>
    </submittedName>
</protein>
<gene>
    <name evidence="2" type="ORF">TAV2_LOCUS17036</name>
</gene>
<dbReference type="Proteomes" id="UP000836841">
    <property type="component" value="Chromosome 5"/>
</dbReference>
<feature type="region of interest" description="Disordered" evidence="1">
    <location>
        <begin position="312"/>
        <end position="401"/>
    </location>
</feature>
<feature type="compositionally biased region" description="Basic and acidic residues" evidence="1">
    <location>
        <begin position="276"/>
        <end position="291"/>
    </location>
</feature>
<reference evidence="2 3" key="1">
    <citation type="submission" date="2022-03" db="EMBL/GenBank/DDBJ databases">
        <authorList>
            <person name="Nunn A."/>
            <person name="Chopra R."/>
            <person name="Nunn A."/>
            <person name="Contreras Garrido A."/>
        </authorList>
    </citation>
    <scope>NUCLEOTIDE SEQUENCE [LARGE SCALE GENOMIC DNA]</scope>
</reference>
<feature type="compositionally biased region" description="Basic and acidic residues" evidence="1">
    <location>
        <begin position="355"/>
        <end position="374"/>
    </location>
</feature>
<feature type="compositionally biased region" description="Basic and acidic residues" evidence="1">
    <location>
        <begin position="172"/>
        <end position="187"/>
    </location>
</feature>
<dbReference type="AlphaFoldDB" id="A0AAU9SFF8"/>
<proteinExistence type="predicted"/>
<organism evidence="2 3">
    <name type="scientific">Thlaspi arvense</name>
    <name type="common">Field penny-cress</name>
    <dbReference type="NCBI Taxonomy" id="13288"/>
    <lineage>
        <taxon>Eukaryota</taxon>
        <taxon>Viridiplantae</taxon>
        <taxon>Streptophyta</taxon>
        <taxon>Embryophyta</taxon>
        <taxon>Tracheophyta</taxon>
        <taxon>Spermatophyta</taxon>
        <taxon>Magnoliopsida</taxon>
        <taxon>eudicotyledons</taxon>
        <taxon>Gunneridae</taxon>
        <taxon>Pentapetalae</taxon>
        <taxon>rosids</taxon>
        <taxon>malvids</taxon>
        <taxon>Brassicales</taxon>
        <taxon>Brassicaceae</taxon>
        <taxon>Thlaspideae</taxon>
        <taxon>Thlaspi</taxon>
    </lineage>
</organism>
<accession>A0AAU9SFF8</accession>
<dbReference type="PANTHER" id="PTHR34567:SF5">
    <property type="entry name" value="OXIDOREDUCTASE_TRANSITION METAL ION-BINDING PROTEIN"/>
    <property type="match status" value="1"/>
</dbReference>